<keyword evidence="1" id="KW-0805">Transcription regulation</keyword>
<dbReference type="RefSeq" id="WP_256506388.1">
    <property type="nucleotide sequence ID" value="NZ_CP101740.1"/>
</dbReference>
<name>A0ABY5L6G5_9SPHN</name>
<dbReference type="CDD" id="cd06170">
    <property type="entry name" value="LuxR_C_like"/>
    <property type="match status" value="1"/>
</dbReference>
<dbReference type="SUPFAM" id="SSF46894">
    <property type="entry name" value="C-terminal effector domain of the bipartite response regulators"/>
    <property type="match status" value="1"/>
</dbReference>
<dbReference type="Gene3D" id="1.10.10.10">
    <property type="entry name" value="Winged helix-like DNA-binding domain superfamily/Winged helix DNA-binding domain"/>
    <property type="match status" value="1"/>
</dbReference>
<dbReference type="InterPro" id="IPR036693">
    <property type="entry name" value="TF_LuxR_autoind-bd_dom_sf"/>
</dbReference>
<reference evidence="5" key="1">
    <citation type="submission" date="2022-07" db="EMBL/GenBank/DDBJ databases">
        <title>Sphingomonas sp. nov., a novel bacterium isolated from the north slope of the Mount Everest.</title>
        <authorList>
            <person name="Cui X."/>
            <person name="Liu Y."/>
        </authorList>
    </citation>
    <scope>NUCLEOTIDE SEQUENCE</scope>
    <source>
        <strain evidence="5">S5-59</strain>
    </source>
</reference>
<dbReference type="EMBL" id="CP101740">
    <property type="protein sequence ID" value="UUL82550.1"/>
    <property type="molecule type" value="Genomic_DNA"/>
</dbReference>
<dbReference type="PANTHER" id="PTHR44688:SF16">
    <property type="entry name" value="DNA-BINDING TRANSCRIPTIONAL ACTIVATOR DEVR_DOSR"/>
    <property type="match status" value="1"/>
</dbReference>
<gene>
    <name evidence="5" type="ORF">NMP03_15490</name>
</gene>
<dbReference type="PANTHER" id="PTHR44688">
    <property type="entry name" value="DNA-BINDING TRANSCRIPTIONAL ACTIVATOR DEVR_DOSR"/>
    <property type="match status" value="1"/>
</dbReference>
<keyword evidence="2" id="KW-0238">DNA-binding</keyword>
<accession>A0ABY5L6G5</accession>
<protein>
    <submittedName>
        <fullName evidence="5">LuxR family transcriptional regulator</fullName>
    </submittedName>
</protein>
<evidence type="ECO:0000256" key="1">
    <source>
        <dbReference type="ARBA" id="ARBA00023015"/>
    </source>
</evidence>
<dbReference type="SUPFAM" id="SSF75516">
    <property type="entry name" value="Pheromone-binding domain of LuxR-like quorum-sensing transcription factors"/>
    <property type="match status" value="1"/>
</dbReference>
<dbReference type="Pfam" id="PF00196">
    <property type="entry name" value="GerE"/>
    <property type="match status" value="1"/>
</dbReference>
<evidence type="ECO:0000256" key="2">
    <source>
        <dbReference type="ARBA" id="ARBA00023125"/>
    </source>
</evidence>
<evidence type="ECO:0000259" key="4">
    <source>
        <dbReference type="PROSITE" id="PS50043"/>
    </source>
</evidence>
<dbReference type="SMART" id="SM00421">
    <property type="entry name" value="HTH_LUXR"/>
    <property type="match status" value="1"/>
</dbReference>
<dbReference type="InterPro" id="IPR005143">
    <property type="entry name" value="TF_LuxR_autoind-bd_dom"/>
</dbReference>
<organism evidence="5 6">
    <name type="scientific">Sphingomonas qomolangmaensis</name>
    <dbReference type="NCBI Taxonomy" id="2918765"/>
    <lineage>
        <taxon>Bacteria</taxon>
        <taxon>Pseudomonadati</taxon>
        <taxon>Pseudomonadota</taxon>
        <taxon>Alphaproteobacteria</taxon>
        <taxon>Sphingomonadales</taxon>
        <taxon>Sphingomonadaceae</taxon>
        <taxon>Sphingomonas</taxon>
    </lineage>
</organism>
<dbReference type="Pfam" id="PF03472">
    <property type="entry name" value="Autoind_bind"/>
    <property type="match status" value="1"/>
</dbReference>
<sequence>MLIDPSAVSTEKRRARTGHDWDEGAAAWGASGIGVAWPMVLATAEKFAIAVQAAESIAELGDLLDAIAREMGFQHFALAHHVDIPRAPQPAIRIHNYPGEWEAYFDAERLGPSDPVHRASHLTNVGFHWSKLPQLIVITRRDEEILAHSRRIGLADGFTVPAHVPGESAGSCSFATVSGKPYRMEWMPLAQYVGATAFEAARRLSGIRRIDSDRPRLSDRQRDCIYWAARGKSDWEISQILDIGHDTAIQHMKEARSRYGVGNRTQLAIHALYDGALTFTDALRR</sequence>
<evidence type="ECO:0000256" key="3">
    <source>
        <dbReference type="ARBA" id="ARBA00023163"/>
    </source>
</evidence>
<dbReference type="InterPro" id="IPR036388">
    <property type="entry name" value="WH-like_DNA-bd_sf"/>
</dbReference>
<dbReference type="InterPro" id="IPR016032">
    <property type="entry name" value="Sig_transdc_resp-reg_C-effctor"/>
</dbReference>
<keyword evidence="6" id="KW-1185">Reference proteome</keyword>
<evidence type="ECO:0000313" key="5">
    <source>
        <dbReference type="EMBL" id="UUL82550.1"/>
    </source>
</evidence>
<proteinExistence type="predicted"/>
<keyword evidence="3" id="KW-0804">Transcription</keyword>
<dbReference type="InterPro" id="IPR000792">
    <property type="entry name" value="Tscrpt_reg_LuxR_C"/>
</dbReference>
<dbReference type="Proteomes" id="UP001058533">
    <property type="component" value="Chromosome"/>
</dbReference>
<evidence type="ECO:0000313" key="6">
    <source>
        <dbReference type="Proteomes" id="UP001058533"/>
    </source>
</evidence>
<dbReference type="Gene3D" id="3.30.450.80">
    <property type="entry name" value="Transcription factor LuxR-like, autoinducer-binding domain"/>
    <property type="match status" value="1"/>
</dbReference>
<dbReference type="PROSITE" id="PS50043">
    <property type="entry name" value="HTH_LUXR_2"/>
    <property type="match status" value="1"/>
</dbReference>
<feature type="domain" description="HTH luxR-type" evidence="4">
    <location>
        <begin position="210"/>
        <end position="275"/>
    </location>
</feature>